<dbReference type="InterPro" id="IPR021136">
    <property type="entry name" value="Flagellar_hook_control-like_C"/>
</dbReference>
<gene>
    <name evidence="3" type="ORF">AW09_000184</name>
</gene>
<keyword evidence="3" id="KW-0969">Cilium</keyword>
<protein>
    <submittedName>
        <fullName evidence="3">Flagellar hook-length control protein FliK</fullName>
    </submittedName>
</protein>
<dbReference type="Pfam" id="PF02120">
    <property type="entry name" value="Flg_hook"/>
    <property type="match status" value="1"/>
</dbReference>
<feature type="region of interest" description="Disordered" evidence="1">
    <location>
        <begin position="264"/>
        <end position="291"/>
    </location>
</feature>
<keyword evidence="3" id="KW-0966">Cell projection</keyword>
<dbReference type="InterPro" id="IPR038610">
    <property type="entry name" value="FliK-like_C_sf"/>
</dbReference>
<sequence length="584" mass="60715">MIRPDVANRLQPTADLALRPTPPGQEITDKLSGLVVGQRLLAEIQSLLPNGSYRALINQRSVTLALPFAARSGDAIELEVAESNGKLTLAVLAKTVSDSGQRGVEAAATSLSRTGQLISDLLGGARNAGPVALPLNGNQPIAARPPANAQELLPLLKQAISESGMFYESHQAEWVEGRYSKAQLLQEPQGKLLPLVAMQQAAVPRLAATLIATAQESSPASEARGITGAAGEATQARPADPNVAISQSTPLLQEAQGKLAPLVATAQESSPASEPRGMTGAAGEATQARPADPNVAISQSAPLLQEAQGKLAPLVAAPPDTAPQVTAAQESSLAEESRGMTDTVAEATQAQTRPVAPNLATSQSATLLQEPKGIPAPGLAEQQVTAPRLATTPIVNVQESPQAAEPLAVSDTAVEATQAKPADLNPATRQSAQSSQTPQPPPSAPPSQPVAPQAQTIVQQQLEAFATQNFSWQGQVWPGQQIQWEIANEIGRRENRGGGGADSGDSAEQWQTRLRLTLPQLGEVDARLHIQGKQITLAVIAPDAETRARLRSDAATLRSQFEQAGLDLASLGITAPPANIQPGP</sequence>
<feature type="compositionally biased region" description="Polar residues" evidence="1">
    <location>
        <begin position="323"/>
        <end position="334"/>
    </location>
</feature>
<dbReference type="EMBL" id="JDVG02000024">
    <property type="protein sequence ID" value="KFB74506.1"/>
    <property type="molecule type" value="Genomic_DNA"/>
</dbReference>
<feature type="region of interest" description="Disordered" evidence="1">
    <location>
        <begin position="316"/>
        <end position="343"/>
    </location>
</feature>
<evidence type="ECO:0000313" key="3">
    <source>
        <dbReference type="EMBL" id="KFB74506.1"/>
    </source>
</evidence>
<feature type="domain" description="Flagellar hook-length control protein-like C-terminal" evidence="2">
    <location>
        <begin position="505"/>
        <end position="573"/>
    </location>
</feature>
<dbReference type="AlphaFoldDB" id="A0A080M059"/>
<keyword evidence="3" id="KW-0282">Flagellum</keyword>
<name>A0A080M059_9PROT</name>
<evidence type="ECO:0000259" key="2">
    <source>
        <dbReference type="Pfam" id="PF02120"/>
    </source>
</evidence>
<feature type="region of interest" description="Disordered" evidence="1">
    <location>
        <begin position="215"/>
        <end position="240"/>
    </location>
</feature>
<evidence type="ECO:0000313" key="4">
    <source>
        <dbReference type="Proteomes" id="UP000020077"/>
    </source>
</evidence>
<dbReference type="Gene3D" id="3.30.750.140">
    <property type="match status" value="1"/>
</dbReference>
<comment type="caution">
    <text evidence="3">The sequence shown here is derived from an EMBL/GenBank/DDBJ whole genome shotgun (WGS) entry which is preliminary data.</text>
</comment>
<evidence type="ECO:0000256" key="1">
    <source>
        <dbReference type="SAM" id="MobiDB-lite"/>
    </source>
</evidence>
<proteinExistence type="predicted"/>
<dbReference type="CDD" id="cd17470">
    <property type="entry name" value="T3SS_Flik_C"/>
    <property type="match status" value="1"/>
</dbReference>
<feature type="region of interest" description="Disordered" evidence="1">
    <location>
        <begin position="421"/>
        <end position="455"/>
    </location>
</feature>
<feature type="compositionally biased region" description="Low complexity" evidence="1">
    <location>
        <begin position="426"/>
        <end position="437"/>
    </location>
</feature>
<feature type="compositionally biased region" description="Pro residues" evidence="1">
    <location>
        <begin position="438"/>
        <end position="449"/>
    </location>
</feature>
<organism evidence="3 4">
    <name type="scientific">Candidatus Accumulibacter phosphatis</name>
    <dbReference type="NCBI Taxonomy" id="327160"/>
    <lineage>
        <taxon>Bacteria</taxon>
        <taxon>Pseudomonadati</taxon>
        <taxon>Pseudomonadota</taxon>
        <taxon>Betaproteobacteria</taxon>
        <taxon>Candidatus Accumulibacter</taxon>
    </lineage>
</organism>
<reference evidence="3 4" key="1">
    <citation type="submission" date="2014-02" db="EMBL/GenBank/DDBJ databases">
        <title>Expanding our view of genomic diversity in Candidatus Accumulibacter clades.</title>
        <authorList>
            <person name="Skennerton C.T."/>
            <person name="Barr J.J."/>
            <person name="Slater F.R."/>
            <person name="Bond P.L."/>
            <person name="Tyson G.W."/>
        </authorList>
    </citation>
    <scope>NUCLEOTIDE SEQUENCE [LARGE SCALE GENOMIC DNA]</scope>
    <source>
        <strain evidence="4">BA-91</strain>
    </source>
</reference>
<accession>A0A080M059</accession>
<dbReference type="Proteomes" id="UP000020077">
    <property type="component" value="Unassembled WGS sequence"/>
</dbReference>